<keyword evidence="3" id="KW-0677">Repeat</keyword>
<dbReference type="InterPro" id="IPR032675">
    <property type="entry name" value="LRR_dom_sf"/>
</dbReference>
<feature type="transmembrane region" description="Helical" evidence="5">
    <location>
        <begin position="487"/>
        <end position="508"/>
    </location>
</feature>
<evidence type="ECO:0008006" key="9">
    <source>
        <dbReference type="Google" id="ProtNLM"/>
    </source>
</evidence>
<gene>
    <name evidence="7" type="ORF">ACEWY4_015058</name>
</gene>
<feature type="signal peptide" evidence="6">
    <location>
        <begin position="1"/>
        <end position="18"/>
    </location>
</feature>
<accession>A0ABD1JTZ3</accession>
<keyword evidence="8" id="KW-1185">Reference proteome</keyword>
<keyword evidence="1" id="KW-0433">Leucine-rich repeat</keyword>
<evidence type="ECO:0000256" key="5">
    <source>
        <dbReference type="SAM" id="Phobius"/>
    </source>
</evidence>
<keyword evidence="5" id="KW-1133">Transmembrane helix</keyword>
<dbReference type="Pfam" id="PF13855">
    <property type="entry name" value="LRR_8"/>
    <property type="match status" value="2"/>
</dbReference>
<organism evidence="7 8">
    <name type="scientific">Coilia grayii</name>
    <name type="common">Gray's grenadier anchovy</name>
    <dbReference type="NCBI Taxonomy" id="363190"/>
    <lineage>
        <taxon>Eukaryota</taxon>
        <taxon>Metazoa</taxon>
        <taxon>Chordata</taxon>
        <taxon>Craniata</taxon>
        <taxon>Vertebrata</taxon>
        <taxon>Euteleostomi</taxon>
        <taxon>Actinopterygii</taxon>
        <taxon>Neopterygii</taxon>
        <taxon>Teleostei</taxon>
        <taxon>Clupei</taxon>
        <taxon>Clupeiformes</taxon>
        <taxon>Clupeoidei</taxon>
        <taxon>Engraulidae</taxon>
        <taxon>Coilinae</taxon>
        <taxon>Coilia</taxon>
    </lineage>
</organism>
<dbReference type="PANTHER" id="PTHR24369:SF210">
    <property type="entry name" value="CHAOPTIN-RELATED"/>
    <property type="match status" value="1"/>
</dbReference>
<comment type="caution">
    <text evidence="7">The sequence shown here is derived from an EMBL/GenBank/DDBJ whole genome shotgun (WGS) entry which is preliminary data.</text>
</comment>
<dbReference type="SUPFAM" id="SSF52058">
    <property type="entry name" value="L domain-like"/>
    <property type="match status" value="1"/>
</dbReference>
<sequence length="557" mass="61830">MFLVVMKIWILTLSQVQSSQPCGHPTSCSSGIHIQNDTLTSVPSLPHCITRVLFLGTVETIQEKAFEGHPQLERVEFIGTSTTTVQPAAFEGLADLKVLEISGTELESLPDGIFHNLDQLVTLHLTDNKIRSVETKLFSGLGKLRDLQLKCNSIDSISSGALDGLKQLEMLDLSRNNLKAFPSQLFSHLANLQLLRASKNQLDRIPQDIWSGHLTNLEEIDIRGNNIRHLQTPKESHEKLQRLFLGNNLLNELHKEVHTYFPALKILDLQKNNISSFPQGVFSKLTQLELLDISNNQIEDLTQGSFEGLGKLMELNLEGNLIHFLQDEDFKHLQALRSLNLSKNKLKSLTGMLFEVFGKLQVSLDDNPWQCDCEMKKHINSRNYSFIIMCTYPEKVNNQSLSSLDKSLLCPTNTPAPSSAPSLPDSSSSRPSSPDSSSSRPSSPDSSSLRPSSPDSSSPPPCTCTKPTKEPKAPEAEGLNWSKVSRILVPVVAPLLALLFVFALARLYTRSRGYTVRSVDPALKPIKLVDEENCKLLYVHDLPETFLPPEQPGSVSS</sequence>
<feature type="compositionally biased region" description="Low complexity" evidence="4">
    <location>
        <begin position="415"/>
        <end position="456"/>
    </location>
</feature>
<dbReference type="SMART" id="SM00369">
    <property type="entry name" value="LRR_TYP"/>
    <property type="match status" value="10"/>
</dbReference>
<dbReference type="SMART" id="SM00365">
    <property type="entry name" value="LRR_SD22"/>
    <property type="match status" value="6"/>
</dbReference>
<keyword evidence="5" id="KW-0812">Transmembrane</keyword>
<proteinExistence type="predicted"/>
<dbReference type="InterPro" id="IPR050541">
    <property type="entry name" value="LRR_TM_domain-containing"/>
</dbReference>
<keyword evidence="5" id="KW-0472">Membrane</keyword>
<dbReference type="Gene3D" id="3.80.10.10">
    <property type="entry name" value="Ribonuclease Inhibitor"/>
    <property type="match status" value="3"/>
</dbReference>
<protein>
    <recommendedName>
        <fullName evidence="9">LRRCT domain-containing protein</fullName>
    </recommendedName>
</protein>
<dbReference type="InterPro" id="IPR001611">
    <property type="entry name" value="Leu-rich_rpt"/>
</dbReference>
<feature type="chain" id="PRO_5044888455" description="LRRCT domain-containing protein" evidence="6">
    <location>
        <begin position="19"/>
        <end position="557"/>
    </location>
</feature>
<feature type="region of interest" description="Disordered" evidence="4">
    <location>
        <begin position="413"/>
        <end position="475"/>
    </location>
</feature>
<dbReference type="PANTHER" id="PTHR24369">
    <property type="entry name" value="ANTIGEN BSP, PUTATIVE-RELATED"/>
    <property type="match status" value="1"/>
</dbReference>
<dbReference type="Proteomes" id="UP001591681">
    <property type="component" value="Unassembled WGS sequence"/>
</dbReference>
<dbReference type="FunFam" id="3.80.10.10:FF:001360">
    <property type="entry name" value="Uncharacterized protein"/>
    <property type="match status" value="1"/>
</dbReference>
<evidence type="ECO:0000256" key="4">
    <source>
        <dbReference type="SAM" id="MobiDB-lite"/>
    </source>
</evidence>
<dbReference type="EMBL" id="JBHFQA010000012">
    <property type="protein sequence ID" value="KAL2090370.1"/>
    <property type="molecule type" value="Genomic_DNA"/>
</dbReference>
<keyword evidence="2 6" id="KW-0732">Signal</keyword>
<evidence type="ECO:0000313" key="8">
    <source>
        <dbReference type="Proteomes" id="UP001591681"/>
    </source>
</evidence>
<dbReference type="AlphaFoldDB" id="A0ABD1JTZ3"/>
<name>A0ABD1JTZ3_9TELE</name>
<evidence type="ECO:0000256" key="3">
    <source>
        <dbReference type="ARBA" id="ARBA00022737"/>
    </source>
</evidence>
<evidence type="ECO:0000256" key="1">
    <source>
        <dbReference type="ARBA" id="ARBA00022614"/>
    </source>
</evidence>
<evidence type="ECO:0000256" key="6">
    <source>
        <dbReference type="SAM" id="SignalP"/>
    </source>
</evidence>
<dbReference type="PROSITE" id="PS51450">
    <property type="entry name" value="LRR"/>
    <property type="match status" value="3"/>
</dbReference>
<evidence type="ECO:0000313" key="7">
    <source>
        <dbReference type="EMBL" id="KAL2090370.1"/>
    </source>
</evidence>
<dbReference type="FunFam" id="3.80.10.10:FF:001164">
    <property type="entry name" value="GH01279p"/>
    <property type="match status" value="1"/>
</dbReference>
<dbReference type="InterPro" id="IPR003591">
    <property type="entry name" value="Leu-rich_rpt_typical-subtyp"/>
</dbReference>
<reference evidence="7 8" key="1">
    <citation type="submission" date="2024-09" db="EMBL/GenBank/DDBJ databases">
        <title>A chromosome-level genome assembly of Gray's grenadier anchovy, Coilia grayii.</title>
        <authorList>
            <person name="Fu Z."/>
        </authorList>
    </citation>
    <scope>NUCLEOTIDE SEQUENCE [LARGE SCALE GENOMIC DNA]</scope>
    <source>
        <strain evidence="7">G4</strain>
        <tissue evidence="7">Muscle</tissue>
    </source>
</reference>
<dbReference type="PRINTS" id="PR00019">
    <property type="entry name" value="LEURICHRPT"/>
</dbReference>
<evidence type="ECO:0000256" key="2">
    <source>
        <dbReference type="ARBA" id="ARBA00022729"/>
    </source>
</evidence>